<accession>A0ABT3DU80</accession>
<comment type="caution">
    <text evidence="2">The sequence shown here is derived from an EMBL/GenBank/DDBJ whole genome shotgun (WGS) entry which is preliminary data.</text>
</comment>
<reference evidence="2 3" key="1">
    <citation type="submission" date="2022-06" db="EMBL/GenBank/DDBJ databases">
        <title>Dynamics of rice microbiomes reveals core vertical transmitted seed endophytes.</title>
        <authorList>
            <person name="Liao K."/>
            <person name="Zhang X."/>
        </authorList>
    </citation>
    <scope>NUCLEOTIDE SEQUENCE [LARGE SCALE GENOMIC DNA]</scope>
    <source>
        <strain evidence="2 3">YT10-10-1</strain>
    </source>
</reference>
<dbReference type="Gene3D" id="3.40.50.150">
    <property type="entry name" value="Vaccinia Virus protein VP39"/>
    <property type="match status" value="1"/>
</dbReference>
<dbReference type="Pfam" id="PF08242">
    <property type="entry name" value="Methyltransf_12"/>
    <property type="match status" value="1"/>
</dbReference>
<gene>
    <name evidence="2" type="ORF">NB700_001503</name>
</gene>
<proteinExistence type="predicted"/>
<organism evidence="2 3">
    <name type="scientific">Xanthomonas sacchari</name>
    <dbReference type="NCBI Taxonomy" id="56458"/>
    <lineage>
        <taxon>Bacteria</taxon>
        <taxon>Pseudomonadati</taxon>
        <taxon>Pseudomonadota</taxon>
        <taxon>Gammaproteobacteria</taxon>
        <taxon>Lysobacterales</taxon>
        <taxon>Lysobacteraceae</taxon>
        <taxon>Xanthomonas</taxon>
    </lineage>
</organism>
<keyword evidence="2" id="KW-0808">Transferase</keyword>
<dbReference type="EC" id="2.1.1.144" evidence="2"/>
<dbReference type="SUPFAM" id="SSF53335">
    <property type="entry name" value="S-adenosyl-L-methionine-dependent methyltransferases"/>
    <property type="match status" value="1"/>
</dbReference>
<dbReference type="GO" id="GO:0032259">
    <property type="term" value="P:methylation"/>
    <property type="evidence" value="ECO:0007669"/>
    <property type="project" value="UniProtKB-KW"/>
</dbReference>
<dbReference type="EMBL" id="JANFWR010000008">
    <property type="protein sequence ID" value="MCW0398947.1"/>
    <property type="molecule type" value="Genomic_DNA"/>
</dbReference>
<evidence type="ECO:0000313" key="3">
    <source>
        <dbReference type="Proteomes" id="UP001320843"/>
    </source>
</evidence>
<sequence>MRDDAKPYFDKYADKYRDLHAHNIKSSGEDPDYFAAYKVRFIKDYVTRSGRENPSRFMDFGCGVGGTIGHLVDHFPHTKLHGFDVSGESIALARETHPKVQFSVIEGDCLPEGGGPFDMALAACVYHHIQPAQRALWTKQVFNRLKPGGLFFIFEHNPLNPLTLKAVRECPFDDDAILLPKRESVHLMREAGFQDVRVDFIVFFPRMLAWMRPLERLMTKIPIGAQYAVIGHKPLDADA</sequence>
<dbReference type="InterPro" id="IPR013217">
    <property type="entry name" value="Methyltransf_12"/>
</dbReference>
<protein>
    <submittedName>
        <fullName evidence="2">Trans-aconitate 2-methyltransferase</fullName>
        <ecNumber evidence="2">2.1.1.144</ecNumber>
    </submittedName>
</protein>
<keyword evidence="2" id="KW-0489">Methyltransferase</keyword>
<dbReference type="CDD" id="cd02440">
    <property type="entry name" value="AdoMet_MTases"/>
    <property type="match status" value="1"/>
</dbReference>
<dbReference type="InterPro" id="IPR029063">
    <property type="entry name" value="SAM-dependent_MTases_sf"/>
</dbReference>
<keyword evidence="3" id="KW-1185">Reference proteome</keyword>
<dbReference type="GO" id="GO:0030798">
    <property type="term" value="F:trans-aconitate 2-methyltransferase activity"/>
    <property type="evidence" value="ECO:0007669"/>
    <property type="project" value="UniProtKB-EC"/>
</dbReference>
<feature type="domain" description="Methyltransferase type 12" evidence="1">
    <location>
        <begin position="58"/>
        <end position="151"/>
    </location>
</feature>
<evidence type="ECO:0000259" key="1">
    <source>
        <dbReference type="Pfam" id="PF08242"/>
    </source>
</evidence>
<dbReference type="RefSeq" id="WP_267082895.1">
    <property type="nucleotide sequence ID" value="NZ_CP099530.1"/>
</dbReference>
<dbReference type="PANTHER" id="PTHR43464">
    <property type="entry name" value="METHYLTRANSFERASE"/>
    <property type="match status" value="1"/>
</dbReference>
<name>A0ABT3DU80_9XANT</name>
<evidence type="ECO:0000313" key="2">
    <source>
        <dbReference type="EMBL" id="MCW0398947.1"/>
    </source>
</evidence>
<dbReference type="Proteomes" id="UP001320843">
    <property type="component" value="Unassembled WGS sequence"/>
</dbReference>
<dbReference type="PANTHER" id="PTHR43464:SF23">
    <property type="entry name" value="JUVENILE HORMONE ACID O-METHYLTRANSFERASE"/>
    <property type="match status" value="1"/>
</dbReference>